<sequence>MFWLRLAIARVRKILVQRRDLDCEKTHSKKTNKPLLKVEIRGAYRHYHHHGSECFTFLVWRECIGSN</sequence>
<reference evidence="1 2" key="1">
    <citation type="submission" date="2014-06" db="EMBL/GenBank/DDBJ databases">
        <authorList>
            <person name="Le Roux F."/>
        </authorList>
    </citation>
    <scope>NUCLEOTIDE SEQUENCE [LARGE SCALE GENOMIC DNA]</scope>
    <source>
        <strain evidence="1 2">J2-31</strain>
    </source>
</reference>
<evidence type="ECO:0000313" key="1">
    <source>
        <dbReference type="EMBL" id="CDT79128.1"/>
    </source>
</evidence>
<accession>A0AA86WZW7</accession>
<dbReference type="AlphaFoldDB" id="A0AA86WZW7"/>
<evidence type="ECO:0000313" key="2">
    <source>
        <dbReference type="Proteomes" id="UP000041625"/>
    </source>
</evidence>
<comment type="caution">
    <text evidence="1">The sequence shown here is derived from an EMBL/GenBank/DDBJ whole genome shotgun (WGS) entry which is preliminary data.</text>
</comment>
<name>A0AA86WZW7_9VIBR</name>
<dbReference type="EMBL" id="CCKJ01000037">
    <property type="protein sequence ID" value="CDT79128.1"/>
    <property type="molecule type" value="Genomic_DNA"/>
</dbReference>
<protein>
    <submittedName>
        <fullName evidence="1">Uncharacterized protein</fullName>
    </submittedName>
</protein>
<keyword evidence="2" id="KW-1185">Reference proteome</keyword>
<organism evidence="1 2">
    <name type="scientific">Vibrio coralliirubri</name>
    <dbReference type="NCBI Taxonomy" id="1516159"/>
    <lineage>
        <taxon>Bacteria</taxon>
        <taxon>Pseudomonadati</taxon>
        <taxon>Pseudomonadota</taxon>
        <taxon>Gammaproteobacteria</taxon>
        <taxon>Vibrionales</taxon>
        <taxon>Vibrionaceae</taxon>
        <taxon>Vibrio</taxon>
    </lineage>
</organism>
<dbReference type="Proteomes" id="UP000041625">
    <property type="component" value="Unassembled WGS sequence"/>
</dbReference>
<gene>
    <name evidence="1" type="ORF">VCR31J2_1310700</name>
</gene>
<proteinExistence type="predicted"/>